<name>A0A1M4WEW3_9BURK</name>
<feature type="transmembrane region" description="Helical" evidence="1">
    <location>
        <begin position="450"/>
        <end position="471"/>
    </location>
</feature>
<sequence length="476" mass="53499">MKSLHPKIFQVFFVLAFAAVAWKVFFVVFGSSAMGYGNNWDFIRQSSCTGIWIQYEGKEKFDGNHESFVKSFVNDGERRKDLCLRSTGNSFVHLAALTTRLGSPLDIRYVSAIKILAIFAMAIFLLKRNLLPTRWLLSIAFLLVFSDFYNLLYVNTLYLEFQVLMLAFFSVGVLLSINSHERFSGPRWWLLFMASIVALGLAKQQYMPLACFLAVLGAAVYHFQYRKWKFATSLLGLAVLLPFIYTEYSNISAKNNSGISYANKTNTFMWTVLPEAQDKKQALKILNLPERCEQAIGFNWYATEISIRDVCPEIAHVSRAKLLPLFATDPGTFWRPFVKGMRELYPFYPENLGYQEKGAVVDAATLALAQQTSTSYMLKRFHDWNPHSSLWGFIAVFAAAPLLLLAALRSPHPAVSNALLCAGIGGVMACYSILSSIFGDGYVEVEKHSVAFSTGMAFFFTGILVLLPVALGQNRK</sequence>
<dbReference type="AlphaFoldDB" id="A0A1M4WEW3"/>
<proteinExistence type="predicted"/>
<feature type="transmembrane region" description="Helical" evidence="1">
    <location>
        <begin position="207"/>
        <end position="223"/>
    </location>
</feature>
<evidence type="ECO:0000256" key="1">
    <source>
        <dbReference type="SAM" id="Phobius"/>
    </source>
</evidence>
<feature type="transmembrane region" description="Helical" evidence="1">
    <location>
        <begin position="158"/>
        <end position="177"/>
    </location>
</feature>
<dbReference type="RefSeq" id="WP_073355003.1">
    <property type="nucleotide sequence ID" value="NZ_FQUZ01000007.1"/>
</dbReference>
<evidence type="ECO:0000313" key="3">
    <source>
        <dbReference type="Proteomes" id="UP000184327"/>
    </source>
</evidence>
<accession>A0A1M4WEW3</accession>
<feature type="transmembrane region" description="Helical" evidence="1">
    <location>
        <begin position="184"/>
        <end position="201"/>
    </location>
</feature>
<feature type="transmembrane region" description="Helical" evidence="1">
    <location>
        <begin position="390"/>
        <end position="408"/>
    </location>
</feature>
<evidence type="ECO:0008006" key="4">
    <source>
        <dbReference type="Google" id="ProtNLM"/>
    </source>
</evidence>
<keyword evidence="1" id="KW-1133">Transmembrane helix</keyword>
<feature type="transmembrane region" description="Helical" evidence="1">
    <location>
        <begin position="12"/>
        <end position="36"/>
    </location>
</feature>
<organism evidence="2 3">
    <name type="scientific">Lampropedia hyalina DSM 16112</name>
    <dbReference type="NCBI Taxonomy" id="1122156"/>
    <lineage>
        <taxon>Bacteria</taxon>
        <taxon>Pseudomonadati</taxon>
        <taxon>Pseudomonadota</taxon>
        <taxon>Betaproteobacteria</taxon>
        <taxon>Burkholderiales</taxon>
        <taxon>Comamonadaceae</taxon>
        <taxon>Lampropedia</taxon>
    </lineage>
</organism>
<feature type="transmembrane region" description="Helical" evidence="1">
    <location>
        <begin position="415"/>
        <end position="438"/>
    </location>
</feature>
<dbReference type="Proteomes" id="UP000184327">
    <property type="component" value="Unassembled WGS sequence"/>
</dbReference>
<keyword evidence="1" id="KW-0812">Transmembrane</keyword>
<feature type="transmembrane region" description="Helical" evidence="1">
    <location>
        <begin position="135"/>
        <end position="152"/>
    </location>
</feature>
<feature type="transmembrane region" description="Helical" evidence="1">
    <location>
        <begin position="107"/>
        <end position="126"/>
    </location>
</feature>
<keyword evidence="1" id="KW-0472">Membrane</keyword>
<reference evidence="2 3" key="1">
    <citation type="submission" date="2016-11" db="EMBL/GenBank/DDBJ databases">
        <authorList>
            <person name="Jaros S."/>
            <person name="Januszkiewicz K."/>
            <person name="Wedrychowicz H."/>
        </authorList>
    </citation>
    <scope>NUCLEOTIDE SEQUENCE [LARGE SCALE GENOMIC DNA]</scope>
    <source>
        <strain evidence="2 3">DSM 16112</strain>
    </source>
</reference>
<dbReference type="STRING" id="1122156.SAMN02745117_00847"/>
<keyword evidence="3" id="KW-1185">Reference proteome</keyword>
<dbReference type="OrthoDB" id="8914131at2"/>
<feature type="transmembrane region" description="Helical" evidence="1">
    <location>
        <begin position="230"/>
        <end position="248"/>
    </location>
</feature>
<evidence type="ECO:0000313" key="2">
    <source>
        <dbReference type="EMBL" id="SHE79831.1"/>
    </source>
</evidence>
<gene>
    <name evidence="2" type="ORF">SAMN02745117_00847</name>
</gene>
<protein>
    <recommendedName>
        <fullName evidence="4">Dolichyl-phosphate-mannose-protein mannosyltransferase</fullName>
    </recommendedName>
</protein>
<dbReference type="EMBL" id="FQUZ01000007">
    <property type="protein sequence ID" value="SHE79831.1"/>
    <property type="molecule type" value="Genomic_DNA"/>
</dbReference>